<name>A0CWF7_PARTE</name>
<organism evidence="1 2">
    <name type="scientific">Paramecium tetraurelia</name>
    <dbReference type="NCBI Taxonomy" id="5888"/>
    <lineage>
        <taxon>Eukaryota</taxon>
        <taxon>Sar</taxon>
        <taxon>Alveolata</taxon>
        <taxon>Ciliophora</taxon>
        <taxon>Intramacronucleata</taxon>
        <taxon>Oligohymenophorea</taxon>
        <taxon>Peniculida</taxon>
        <taxon>Parameciidae</taxon>
        <taxon>Paramecium</taxon>
    </lineage>
</organism>
<evidence type="ECO:0000313" key="2">
    <source>
        <dbReference type="Proteomes" id="UP000000600"/>
    </source>
</evidence>
<dbReference type="InParanoid" id="A0CWF7"/>
<dbReference type="OrthoDB" id="298185at2759"/>
<dbReference type="AlphaFoldDB" id="A0CWF7"/>
<dbReference type="RefSeq" id="XP_001442521.1">
    <property type="nucleotide sequence ID" value="XM_001442484.1"/>
</dbReference>
<accession>A0CWF7</accession>
<protein>
    <submittedName>
        <fullName evidence="1">Uncharacterized protein</fullName>
    </submittedName>
</protein>
<dbReference type="Proteomes" id="UP000000600">
    <property type="component" value="Unassembled WGS sequence"/>
</dbReference>
<proteinExistence type="predicted"/>
<sequence>MFSERKVKLTLHLPKLESCAQFESDVYTTTSRSSKDCQLLIGILSISKAPKSDRRIVHKHTVTQMNTSNQLHLYTPKYESLQAKRLKNIPYELKYFTPNLPNKNFKSSHLMNNKLLETPKVTIQNKDKWLLNVHKTRMNNAFSLGKSKRMQNKHLKTEQQEEHNQITRQNLNFIENEQIKRLKKQRNDTQKLIAQFASQFNSGAKLNYIDENF</sequence>
<dbReference type="GeneID" id="5028306"/>
<dbReference type="HOGENOM" id="CLU_1339785_0_0_1"/>
<dbReference type="KEGG" id="ptm:GSPATT00001327001"/>
<keyword evidence="2" id="KW-1185">Reference proteome</keyword>
<reference evidence="1 2" key="1">
    <citation type="journal article" date="2006" name="Nature">
        <title>Global trends of whole-genome duplications revealed by the ciliate Paramecium tetraurelia.</title>
        <authorList>
            <consortium name="Genoscope"/>
            <person name="Aury J.-M."/>
            <person name="Jaillon O."/>
            <person name="Duret L."/>
            <person name="Noel B."/>
            <person name="Jubin C."/>
            <person name="Porcel B.M."/>
            <person name="Segurens B."/>
            <person name="Daubin V."/>
            <person name="Anthouard V."/>
            <person name="Aiach N."/>
            <person name="Arnaiz O."/>
            <person name="Billaut A."/>
            <person name="Beisson J."/>
            <person name="Blanc I."/>
            <person name="Bouhouche K."/>
            <person name="Camara F."/>
            <person name="Duharcourt S."/>
            <person name="Guigo R."/>
            <person name="Gogendeau D."/>
            <person name="Katinka M."/>
            <person name="Keller A.-M."/>
            <person name="Kissmehl R."/>
            <person name="Klotz C."/>
            <person name="Koll F."/>
            <person name="Le Moue A."/>
            <person name="Lepere C."/>
            <person name="Malinsky S."/>
            <person name="Nowacki M."/>
            <person name="Nowak J.K."/>
            <person name="Plattner H."/>
            <person name="Poulain J."/>
            <person name="Ruiz F."/>
            <person name="Serrano V."/>
            <person name="Zagulski M."/>
            <person name="Dessen P."/>
            <person name="Betermier M."/>
            <person name="Weissenbach J."/>
            <person name="Scarpelli C."/>
            <person name="Schachter V."/>
            <person name="Sperling L."/>
            <person name="Meyer E."/>
            <person name="Cohen J."/>
            <person name="Wincker P."/>
        </authorList>
    </citation>
    <scope>NUCLEOTIDE SEQUENCE [LARGE SCALE GENOMIC DNA]</scope>
    <source>
        <strain evidence="1 2">Stock d4-2</strain>
    </source>
</reference>
<dbReference type="EMBL" id="CT868207">
    <property type="protein sequence ID" value="CAK75124.1"/>
    <property type="molecule type" value="Genomic_DNA"/>
</dbReference>
<dbReference type="OMA" id="LYTPKYE"/>
<evidence type="ECO:0000313" key="1">
    <source>
        <dbReference type="EMBL" id="CAK75124.1"/>
    </source>
</evidence>
<gene>
    <name evidence="1" type="ORF">GSPATT00001327001</name>
</gene>